<gene>
    <name evidence="1" type="ORF">DNFV4_03540</name>
</gene>
<evidence type="ECO:0000313" key="1">
    <source>
        <dbReference type="EMBL" id="CAI4033107.1"/>
    </source>
</evidence>
<evidence type="ECO:0000313" key="2">
    <source>
        <dbReference type="Proteomes" id="UP001179121"/>
    </source>
</evidence>
<organism evidence="1 2">
    <name type="scientific">Nitrospira tepida</name>
    <dbReference type="NCBI Taxonomy" id="2973512"/>
    <lineage>
        <taxon>Bacteria</taxon>
        <taxon>Pseudomonadati</taxon>
        <taxon>Nitrospirota</taxon>
        <taxon>Nitrospiria</taxon>
        <taxon>Nitrospirales</taxon>
        <taxon>Nitrospiraceae</taxon>
        <taxon>Nitrospira</taxon>
    </lineage>
</organism>
<dbReference type="RefSeq" id="WP_289270038.1">
    <property type="nucleotide sequence ID" value="NZ_OX365700.1"/>
</dbReference>
<dbReference type="KEGG" id="nti:DNFV4_03540"/>
<dbReference type="AlphaFoldDB" id="A0AA86T7N1"/>
<name>A0AA86T7N1_9BACT</name>
<keyword evidence="2" id="KW-1185">Reference proteome</keyword>
<dbReference type="Proteomes" id="UP001179121">
    <property type="component" value="Chromosome"/>
</dbReference>
<sequence>MASHTLVTHRILGEVKRAHGCDLDTLAKSLPDLSWSQVFLEVDRLSRRGEVLVTFGAEGRYMIRLPDHKKRAATHSVRP</sequence>
<accession>A0AA86T7N1</accession>
<proteinExistence type="predicted"/>
<dbReference type="EMBL" id="OX365700">
    <property type="protein sequence ID" value="CAI4033107.1"/>
    <property type="molecule type" value="Genomic_DNA"/>
</dbReference>
<protein>
    <submittedName>
        <fullName evidence="1">Uncharacterized protein</fullName>
    </submittedName>
</protein>
<reference evidence="1" key="1">
    <citation type="submission" date="2022-10" db="EMBL/GenBank/DDBJ databases">
        <authorList>
            <person name="Koch H."/>
        </authorList>
    </citation>
    <scope>NUCLEOTIDE SEQUENCE</scope>
    <source>
        <strain evidence="1">DNF</strain>
    </source>
</reference>